<evidence type="ECO:0000259" key="1">
    <source>
        <dbReference type="Pfam" id="PF05709"/>
    </source>
</evidence>
<dbReference type="InterPro" id="IPR054738">
    <property type="entry name" value="Siphovirus-type_tail_C"/>
</dbReference>
<reference evidence="3" key="1">
    <citation type="journal article" date="2021" name="Proc. Natl. Acad. Sci. U.S.A.">
        <title>A Catalog of Tens of Thousands of Viruses from Human Metagenomes Reveals Hidden Associations with Chronic Diseases.</title>
        <authorList>
            <person name="Tisza M.J."/>
            <person name="Buck C.B."/>
        </authorList>
    </citation>
    <scope>NUCLEOTIDE SEQUENCE</scope>
    <source>
        <strain evidence="3">Ctcc24</strain>
    </source>
</reference>
<protein>
    <submittedName>
        <fullName evidence="3">Tail protein</fullName>
    </submittedName>
</protein>
<name>A0A8S5Q2U6_9CAUD</name>
<organism evidence="3">
    <name type="scientific">Siphoviridae sp. ctcC24</name>
    <dbReference type="NCBI Taxonomy" id="2825570"/>
    <lineage>
        <taxon>Viruses</taxon>
        <taxon>Duplodnaviria</taxon>
        <taxon>Heunggongvirae</taxon>
        <taxon>Uroviricota</taxon>
        <taxon>Caudoviricetes</taxon>
    </lineage>
</organism>
<dbReference type="Pfam" id="PF05709">
    <property type="entry name" value="Sipho_tail"/>
    <property type="match status" value="1"/>
</dbReference>
<sequence length="289" mass="33228">MQELIYRNNNGDEINLYQDSHYLFDNIDGIEKLVAEDQSAKSPRQDGETLYYSTLEKRQMTLSFAIKGTGPSRNYPDYLKARDQVLRCFHPKINGVLTYRNGEVYRTIACKAEETPTMVIDGVHDWTKAEVILLAYDPFLYDKLESSTVIETWINGWAWKFSLPFKLRERGPQKATIVNTGHVPTPIQVEFPGPAYHPQVINKTTGEFIKVNQSLGPYDVLYLDTTFGNKKVEISREGGARENAFNYIDLDSVFFDLQIGANEIEFKCDDADLVPQEVRIRYRNRYLGV</sequence>
<accession>A0A8S5Q2U6</accession>
<dbReference type="InterPro" id="IPR008841">
    <property type="entry name" value="Siphovirus-type_tail_N"/>
</dbReference>
<feature type="domain" description="Siphovirus-type tail component RIFT-related" evidence="1">
    <location>
        <begin position="10"/>
        <end position="110"/>
    </location>
</feature>
<evidence type="ECO:0000259" key="2">
    <source>
        <dbReference type="Pfam" id="PF22768"/>
    </source>
</evidence>
<dbReference type="Pfam" id="PF22768">
    <property type="entry name" value="SPP1_Dit"/>
    <property type="match status" value="1"/>
</dbReference>
<proteinExistence type="predicted"/>
<dbReference type="EMBL" id="BK015559">
    <property type="protein sequence ID" value="DAE12860.1"/>
    <property type="molecule type" value="Genomic_DNA"/>
</dbReference>
<dbReference type="Gene3D" id="2.60.120.860">
    <property type="match status" value="1"/>
</dbReference>
<evidence type="ECO:0000313" key="3">
    <source>
        <dbReference type="EMBL" id="DAE12860.1"/>
    </source>
</evidence>
<feature type="domain" description="Siphovirus-type tail component C-terminal" evidence="2">
    <location>
        <begin position="181"/>
        <end position="286"/>
    </location>
</feature>